<dbReference type="AlphaFoldDB" id="A0A5J5FC53"/>
<feature type="compositionally biased region" description="Low complexity" evidence="1">
    <location>
        <begin position="288"/>
        <end position="297"/>
    </location>
</feature>
<evidence type="ECO:0000256" key="1">
    <source>
        <dbReference type="SAM" id="MobiDB-lite"/>
    </source>
</evidence>
<name>A0A5J5FC53_9PEZI</name>
<proteinExistence type="predicted"/>
<comment type="caution">
    <text evidence="2">The sequence shown here is derived from an EMBL/GenBank/DDBJ whole genome shotgun (WGS) entry which is preliminary data.</text>
</comment>
<feature type="compositionally biased region" description="Acidic residues" evidence="1">
    <location>
        <begin position="268"/>
        <end position="284"/>
    </location>
</feature>
<protein>
    <submittedName>
        <fullName evidence="2">Uncharacterized protein</fullName>
    </submittedName>
</protein>
<sequence length="297" mass="33733">MSATDDTADGTADGTSVLDRLSDVRPGARFLESRIRCKLTDMLLEAMLKEEYSLRSMVRIIKNLQLISVTSNSALEMYPEGWCDVGRDSFVRTRIQQEIGSHAFRKIMEFHADFENIPTVFQYVRDELIKSLADDLPHFPGLEKQFVGAWVLALKEVEFLWYAEGTDSLVRGFREFMGAILGLQIFYPAEVSEIFWSVRQRVHDGLNTFVEDEKAFEEELSQGRAEFEADLRKKYRKRRGQETDVDTRIENALKELGLADMPSGLSDSDLDDEITDLAEGGETEGSERSSNSSGFHT</sequence>
<evidence type="ECO:0000313" key="2">
    <source>
        <dbReference type="EMBL" id="KAA8914621.1"/>
    </source>
</evidence>
<keyword evidence="3" id="KW-1185">Reference proteome</keyword>
<dbReference type="EMBL" id="VXIS01000004">
    <property type="protein sequence ID" value="KAA8914621.1"/>
    <property type="molecule type" value="Genomic_DNA"/>
</dbReference>
<reference evidence="2 3" key="1">
    <citation type="submission" date="2019-09" db="EMBL/GenBank/DDBJ databases">
        <title>Draft genome of the ectomycorrhizal ascomycete Sphaerosporella brunnea.</title>
        <authorList>
            <consortium name="DOE Joint Genome Institute"/>
            <person name="Benucci G.M."/>
            <person name="Marozzi G."/>
            <person name="Antonielli L."/>
            <person name="Sanchez S."/>
            <person name="Marco P."/>
            <person name="Wang X."/>
            <person name="Falini L.B."/>
            <person name="Barry K."/>
            <person name="Haridas S."/>
            <person name="Lipzen A."/>
            <person name="Labutti K."/>
            <person name="Grigoriev I.V."/>
            <person name="Murat C."/>
            <person name="Martin F."/>
            <person name="Albertini E."/>
            <person name="Donnini D."/>
            <person name="Bonito G."/>
        </authorList>
    </citation>
    <scope>NUCLEOTIDE SEQUENCE [LARGE SCALE GENOMIC DNA]</scope>
    <source>
        <strain evidence="2 3">Sb_GMNB300</strain>
    </source>
</reference>
<dbReference type="Proteomes" id="UP000326924">
    <property type="component" value="Unassembled WGS sequence"/>
</dbReference>
<gene>
    <name evidence="2" type="ORF">FN846DRAFT_478101</name>
</gene>
<organism evidence="2 3">
    <name type="scientific">Sphaerosporella brunnea</name>
    <dbReference type="NCBI Taxonomy" id="1250544"/>
    <lineage>
        <taxon>Eukaryota</taxon>
        <taxon>Fungi</taxon>
        <taxon>Dikarya</taxon>
        <taxon>Ascomycota</taxon>
        <taxon>Pezizomycotina</taxon>
        <taxon>Pezizomycetes</taxon>
        <taxon>Pezizales</taxon>
        <taxon>Pyronemataceae</taxon>
        <taxon>Sphaerosporella</taxon>
    </lineage>
</organism>
<feature type="region of interest" description="Disordered" evidence="1">
    <location>
        <begin position="259"/>
        <end position="297"/>
    </location>
</feature>
<dbReference type="InParanoid" id="A0A5J5FC53"/>
<accession>A0A5J5FC53</accession>
<evidence type="ECO:0000313" key="3">
    <source>
        <dbReference type="Proteomes" id="UP000326924"/>
    </source>
</evidence>